<proteinExistence type="predicted"/>
<evidence type="ECO:0000256" key="2">
    <source>
        <dbReference type="SAM" id="MobiDB-lite"/>
    </source>
</evidence>
<evidence type="ECO:0000256" key="1">
    <source>
        <dbReference type="SAM" id="Coils"/>
    </source>
</evidence>
<keyword evidence="1" id="KW-0175">Coiled coil</keyword>
<dbReference type="PROSITE" id="PS51257">
    <property type="entry name" value="PROKAR_LIPOPROTEIN"/>
    <property type="match status" value="1"/>
</dbReference>
<evidence type="ECO:0000256" key="3">
    <source>
        <dbReference type="SAM" id="SignalP"/>
    </source>
</evidence>
<dbReference type="Proteomes" id="UP000011134">
    <property type="component" value="Unassembled WGS sequence"/>
</dbReference>
<dbReference type="PATRIC" id="fig|1056511.3.peg.529"/>
<accession>L8JJA3</accession>
<dbReference type="OrthoDB" id="5901624at2"/>
<gene>
    <name evidence="4" type="ORF">C942_01456</name>
</gene>
<dbReference type="EMBL" id="AMZO01000002">
    <property type="protein sequence ID" value="ELR67527.1"/>
    <property type="molecule type" value="Genomic_DNA"/>
</dbReference>
<organism evidence="4 5">
    <name type="scientific">Photobacterium marinum</name>
    <dbReference type="NCBI Taxonomy" id="1056511"/>
    <lineage>
        <taxon>Bacteria</taxon>
        <taxon>Pseudomonadati</taxon>
        <taxon>Pseudomonadota</taxon>
        <taxon>Gammaproteobacteria</taxon>
        <taxon>Vibrionales</taxon>
        <taxon>Vibrionaceae</taxon>
        <taxon>Photobacterium</taxon>
    </lineage>
</organism>
<evidence type="ECO:0000313" key="5">
    <source>
        <dbReference type="Proteomes" id="UP000011134"/>
    </source>
</evidence>
<comment type="caution">
    <text evidence="4">The sequence shown here is derived from an EMBL/GenBank/DDBJ whole genome shotgun (WGS) entry which is preliminary data.</text>
</comment>
<protein>
    <submittedName>
        <fullName evidence="4">ATPase involved in DNA repair</fullName>
    </submittedName>
</protein>
<keyword evidence="3" id="KW-0732">Signal</keyword>
<dbReference type="AlphaFoldDB" id="L8JJA3"/>
<feature type="region of interest" description="Disordered" evidence="2">
    <location>
        <begin position="383"/>
        <end position="411"/>
    </location>
</feature>
<name>L8JJA3_9GAMM</name>
<reference evidence="4 5" key="1">
    <citation type="submission" date="2012-12" db="EMBL/GenBank/DDBJ databases">
        <title>Genome Assembly of Photobacterium sp. AK15.</title>
        <authorList>
            <person name="Khatri I."/>
            <person name="Vaidya B."/>
            <person name="Srinivas T.N.R."/>
            <person name="Subramanian S."/>
            <person name="Pinnaka A."/>
        </authorList>
    </citation>
    <scope>NUCLEOTIDE SEQUENCE [LARGE SCALE GENOMIC DNA]</scope>
    <source>
        <strain evidence="4 5">AK15</strain>
    </source>
</reference>
<evidence type="ECO:0000313" key="4">
    <source>
        <dbReference type="EMBL" id="ELR67527.1"/>
    </source>
</evidence>
<keyword evidence="5" id="KW-1185">Reference proteome</keyword>
<sequence length="411" mass="47374">MKQIGKVACIVCLAALLSACQSTPEGEEGISSEINTENVYQSALKVYRDWQKKLQEIDHLQVYSPDKYAQIQSSWQKADAIYQEFSKTPEKAFESYSLFSSSTYLDRFYEEVAIVEKTFGELEELKKLADEVLEPAITQMAYLNSIHARDYYRSEHVRLMRFYAKLFRLVEEDELSDATEEQDEFLERAHSLEIRTIKKTYIEPLENALRKLRSNDVKYYAPLSYARVESKIASGKMLIERSPRTFEKIEQQVIETNFELAHAEHIALEVQALRDRSRDEYESFMLDIETKLLNISQALSDKDLRDKPLKEQAALITQEVMANRKHNMVMRRELEQSSKQDGAVEVESLRDLVAVQQKQIAQLKSQLRDLKASPYRLNAELASGSVPLQTPEALPVNPAVEDAPETQQEIQ</sequence>
<dbReference type="RefSeq" id="WP_007462083.1">
    <property type="nucleotide sequence ID" value="NZ_AMZO01000002.1"/>
</dbReference>
<feature type="coiled-coil region" evidence="1">
    <location>
        <begin position="346"/>
        <end position="373"/>
    </location>
</feature>
<feature type="chain" id="PRO_5003993085" evidence="3">
    <location>
        <begin position="25"/>
        <end position="411"/>
    </location>
</feature>
<feature type="signal peptide" evidence="3">
    <location>
        <begin position="1"/>
        <end position="24"/>
    </location>
</feature>